<dbReference type="InterPro" id="IPR035906">
    <property type="entry name" value="MetI-like_sf"/>
</dbReference>
<accession>A0A7G8T6N0</accession>
<comment type="similarity">
    <text evidence="7">Belongs to the binding-protein-dependent transport system permease family.</text>
</comment>
<dbReference type="AlphaFoldDB" id="A0A6N8I3S5"/>
<dbReference type="EMBL" id="CP060286">
    <property type="protein sequence ID" value="QNK39271.1"/>
    <property type="molecule type" value="Genomic_DNA"/>
</dbReference>
<evidence type="ECO:0000256" key="6">
    <source>
        <dbReference type="ARBA" id="ARBA00023136"/>
    </source>
</evidence>
<dbReference type="KEGG" id="cfem:HCR03_10885"/>
<evidence type="ECO:0000313" key="12">
    <source>
        <dbReference type="Proteomes" id="UP000515909"/>
    </source>
</evidence>
<dbReference type="SUPFAM" id="SSF161098">
    <property type="entry name" value="MetI-like"/>
    <property type="match status" value="1"/>
</dbReference>
<dbReference type="OrthoDB" id="9783627at2"/>
<evidence type="ECO:0000256" key="3">
    <source>
        <dbReference type="ARBA" id="ARBA00022475"/>
    </source>
</evidence>
<dbReference type="InterPro" id="IPR051393">
    <property type="entry name" value="ABC_transporter_permease"/>
</dbReference>
<evidence type="ECO:0000256" key="7">
    <source>
        <dbReference type="RuleBase" id="RU363032"/>
    </source>
</evidence>
<feature type="transmembrane region" description="Helical" evidence="7">
    <location>
        <begin position="209"/>
        <end position="226"/>
    </location>
</feature>
<feature type="transmembrane region" description="Helical" evidence="7">
    <location>
        <begin position="72"/>
        <end position="93"/>
    </location>
</feature>
<dbReference type="Proteomes" id="UP000515909">
    <property type="component" value="Chromosome"/>
</dbReference>
<evidence type="ECO:0000256" key="2">
    <source>
        <dbReference type="ARBA" id="ARBA00022448"/>
    </source>
</evidence>
<feature type="transmembrane region" description="Helical" evidence="7">
    <location>
        <begin position="114"/>
        <end position="134"/>
    </location>
</feature>
<dbReference type="InterPro" id="IPR000515">
    <property type="entry name" value="MetI-like"/>
</dbReference>
<dbReference type="SUPFAM" id="SSF160964">
    <property type="entry name" value="MalF N-terminal region-like"/>
    <property type="match status" value="1"/>
</dbReference>
<keyword evidence="5 7" id="KW-1133">Transmembrane helix</keyword>
<dbReference type="CDD" id="cd06261">
    <property type="entry name" value="TM_PBP2"/>
    <property type="match status" value="1"/>
</dbReference>
<dbReference type="EMBL" id="VWXL01000100">
    <property type="protein sequence ID" value="MVB12724.1"/>
    <property type="molecule type" value="Genomic_DNA"/>
</dbReference>
<dbReference type="PROSITE" id="PS50928">
    <property type="entry name" value="ABC_TM1"/>
    <property type="match status" value="1"/>
</dbReference>
<evidence type="ECO:0000256" key="4">
    <source>
        <dbReference type="ARBA" id="ARBA00022692"/>
    </source>
</evidence>
<evidence type="ECO:0000313" key="11">
    <source>
        <dbReference type="Proteomes" id="UP000469440"/>
    </source>
</evidence>
<feature type="domain" description="ABC transmembrane type-1" evidence="8">
    <location>
        <begin position="68"/>
        <end position="285"/>
    </location>
</feature>
<feature type="transmembrane region" description="Helical" evidence="7">
    <location>
        <begin position="264"/>
        <end position="284"/>
    </location>
</feature>
<accession>A0A6N8I3S5</accession>
<dbReference type="GO" id="GO:0055085">
    <property type="term" value="P:transmembrane transport"/>
    <property type="evidence" value="ECO:0007669"/>
    <property type="project" value="InterPro"/>
</dbReference>
<feature type="transmembrane region" description="Helical" evidence="7">
    <location>
        <begin position="154"/>
        <end position="176"/>
    </location>
</feature>
<keyword evidence="3" id="KW-1003">Cell membrane</keyword>
<dbReference type="Pfam" id="PF00528">
    <property type="entry name" value="BPD_transp_1"/>
    <property type="match status" value="1"/>
</dbReference>
<evidence type="ECO:0000313" key="10">
    <source>
        <dbReference type="EMBL" id="QNK39271.1"/>
    </source>
</evidence>
<dbReference type="PANTHER" id="PTHR30193:SF41">
    <property type="entry name" value="DIACETYLCHITOBIOSE UPTAKE SYSTEM PERMEASE PROTEIN NGCF"/>
    <property type="match status" value="1"/>
</dbReference>
<keyword evidence="6 7" id="KW-0472">Membrane</keyword>
<dbReference type="InterPro" id="IPR035277">
    <property type="entry name" value="MalF_N"/>
</dbReference>
<keyword evidence="11" id="KW-1185">Reference proteome</keyword>
<dbReference type="GO" id="GO:0005886">
    <property type="term" value="C:plasma membrane"/>
    <property type="evidence" value="ECO:0007669"/>
    <property type="project" value="UniProtKB-SubCell"/>
</dbReference>
<dbReference type="PANTHER" id="PTHR30193">
    <property type="entry name" value="ABC TRANSPORTER PERMEASE PROTEIN"/>
    <property type="match status" value="1"/>
</dbReference>
<organism evidence="9 11">
    <name type="scientific">Caproicibacter fermentans</name>
    <dbReference type="NCBI Taxonomy" id="2576756"/>
    <lineage>
        <taxon>Bacteria</taxon>
        <taxon>Bacillati</taxon>
        <taxon>Bacillota</taxon>
        <taxon>Clostridia</taxon>
        <taxon>Eubacteriales</taxon>
        <taxon>Acutalibacteraceae</taxon>
        <taxon>Caproicibacter</taxon>
    </lineage>
</organism>
<name>A0A6N8I3S5_9FIRM</name>
<feature type="transmembrane region" description="Helical" evidence="7">
    <location>
        <begin position="12"/>
        <end position="34"/>
    </location>
</feature>
<reference evidence="9 11" key="1">
    <citation type="submission" date="2019-09" db="EMBL/GenBank/DDBJ databases">
        <title>Genome sequence of Clostridium sp. EA1.</title>
        <authorList>
            <person name="Poehlein A."/>
            <person name="Bengelsdorf F.R."/>
            <person name="Daniel R."/>
        </authorList>
    </citation>
    <scope>NUCLEOTIDE SEQUENCE [LARGE SCALE GENOMIC DNA]</scope>
    <source>
        <strain evidence="9 11">EA1</strain>
    </source>
</reference>
<evidence type="ECO:0000313" key="9">
    <source>
        <dbReference type="EMBL" id="MVB12724.1"/>
    </source>
</evidence>
<keyword evidence="4 7" id="KW-0812">Transmembrane</keyword>
<dbReference type="Gene3D" id="1.10.3720.10">
    <property type="entry name" value="MetI-like"/>
    <property type="match status" value="1"/>
</dbReference>
<evidence type="ECO:0000256" key="1">
    <source>
        <dbReference type="ARBA" id="ARBA00004651"/>
    </source>
</evidence>
<dbReference type="Gene3D" id="1.20.58.370">
    <property type="entry name" value="MalF N-terminal region-like"/>
    <property type="match status" value="1"/>
</dbReference>
<dbReference type="RefSeq" id="WP_066644486.1">
    <property type="nucleotide sequence ID" value="NZ_CP060286.1"/>
</dbReference>
<sequence length="295" mass="33573">MNKKSRPWFYSFPALAVISLIILFPILYTGYLSFTNMNIYHWFNPGIIGFENYRKALFVFDSGFLPALLRTILWTVLNMAIQVAVSFLISVLLNSEGLVLKNFYKTLLMFPWAMPAYVSILLWRLGIFNSQFGLLNHWLSLLKIEPVNWLNGNLSAFLCCMVVNLWMAFPFMILTMDGAIQSIDKSYYESAVLEGAGTFTKMTKITYPMIRPIIMPAVILTTFVTFKQFDTVYLMTQQVGSKTGADIHTVITYAYEKAFITSNYGYSAAISILIFIIIIALTVISKKYIREGGAQ</sequence>
<protein>
    <submittedName>
        <fullName evidence="9">Maltose transport system permease protein MalF</fullName>
    </submittedName>
    <submittedName>
        <fullName evidence="10">Sugar ABC transporter permease</fullName>
    </submittedName>
</protein>
<keyword evidence="2 7" id="KW-0813">Transport</keyword>
<proteinExistence type="inferred from homology"/>
<gene>
    <name evidence="9" type="primary">malF</name>
    <name evidence="9" type="ORF">CAFE_34660</name>
    <name evidence="10" type="ORF">HCR03_10885</name>
</gene>
<comment type="subcellular location">
    <subcellularLocation>
        <location evidence="1 7">Cell membrane</location>
        <topology evidence="1 7">Multi-pass membrane protein</topology>
    </subcellularLocation>
</comment>
<dbReference type="Proteomes" id="UP000469440">
    <property type="component" value="Unassembled WGS sequence"/>
</dbReference>
<reference evidence="10 12" key="2">
    <citation type="submission" date="2020-08" db="EMBL/GenBank/DDBJ databases">
        <title>The isolate Caproiciproducens sp. 7D4C2 produces n-caproate at mildly acidic conditions from hexoses: genome and rBOX comparison with related strains and chain-elongating bacteria.</title>
        <authorList>
            <person name="Esquivel-Elizondo S."/>
            <person name="Bagci C."/>
            <person name="Temovska M."/>
            <person name="Jeon B.S."/>
            <person name="Bessarab I."/>
            <person name="Williams R.B.H."/>
            <person name="Huson D.H."/>
            <person name="Angenent L.T."/>
        </authorList>
    </citation>
    <scope>NUCLEOTIDE SEQUENCE [LARGE SCALE GENOMIC DNA]</scope>
    <source>
        <strain evidence="10 12">7D4C2</strain>
    </source>
</reference>
<evidence type="ECO:0000256" key="5">
    <source>
        <dbReference type="ARBA" id="ARBA00022989"/>
    </source>
</evidence>
<evidence type="ECO:0000259" key="8">
    <source>
        <dbReference type="PROSITE" id="PS50928"/>
    </source>
</evidence>